<protein>
    <submittedName>
        <fullName evidence="2">Uncharacterized protein</fullName>
    </submittedName>
</protein>
<reference evidence="2" key="1">
    <citation type="submission" date="2012-01" db="EMBL/GenBank/DDBJ databases">
        <authorList>
            <person name="Summers A.O."/>
            <person name="Wireman J."/>
            <person name="Sale K."/>
        </authorList>
    </citation>
    <scope>NUCLEOTIDE SEQUENCE</scope>
    <source>
        <strain evidence="2">31-32</strain>
        <plasmid evidence="2">p3132-53</plasmid>
    </source>
</reference>
<keyword evidence="2" id="KW-0614">Plasmid</keyword>
<feature type="transmembrane region" description="Helical" evidence="1">
    <location>
        <begin position="20"/>
        <end position="41"/>
    </location>
</feature>
<proteinExistence type="predicted"/>
<evidence type="ECO:0000313" key="2">
    <source>
        <dbReference type="EMBL" id="AFK88729.1"/>
    </source>
</evidence>
<keyword evidence="1" id="KW-0812">Transmembrane</keyword>
<geneLocation type="plasmid" evidence="2">
    <name>p3132-53</name>
</geneLocation>
<sequence length="191" mass="19921">MFDALSKGMSALQLSWDTPYRVLASLLSLGCACALFGWLAASSPLDALGHIGSYLGLPQAQEVTGSAARWLSGRKEVIGPVAGALLFLGVLTNVGDGRGRDSIPGPWRGAPTALIALAVIWEVEPGAIPAVLVQLGVALVAAYVLSRFARRAVNARSWLASTFANLLGSALFVLIPAVWMISRTTPNAAPK</sequence>
<dbReference type="EMBL" id="JQ418520">
    <property type="protein sequence ID" value="AFK88729.1"/>
    <property type="molecule type" value="Genomic_DNA"/>
</dbReference>
<dbReference type="AlphaFoldDB" id="I3VZF2"/>
<organism evidence="2">
    <name type="scientific">Arthrobacter sp. 31.31</name>
    <dbReference type="NCBI Taxonomy" id="347202"/>
    <lineage>
        <taxon>Bacteria</taxon>
        <taxon>Bacillati</taxon>
        <taxon>Actinomycetota</taxon>
        <taxon>Actinomycetes</taxon>
        <taxon>Micrococcales</taxon>
        <taxon>Micrococcaceae</taxon>
        <taxon>Arthrobacter</taxon>
    </lineage>
</organism>
<feature type="transmembrane region" description="Helical" evidence="1">
    <location>
        <begin position="127"/>
        <end position="146"/>
    </location>
</feature>
<name>I3VZF2_9MICC</name>
<accession>I3VZF2</accession>
<feature type="transmembrane region" description="Helical" evidence="1">
    <location>
        <begin position="158"/>
        <end position="181"/>
    </location>
</feature>
<keyword evidence="1" id="KW-1133">Transmembrane helix</keyword>
<evidence type="ECO:0000256" key="1">
    <source>
        <dbReference type="SAM" id="Phobius"/>
    </source>
</evidence>
<dbReference type="RefSeq" id="WP_015061722.1">
    <property type="nucleotide sequence ID" value="NC_019326.1"/>
</dbReference>
<keyword evidence="1" id="KW-0472">Membrane</keyword>
<dbReference type="PROSITE" id="PS51257">
    <property type="entry name" value="PROKAR_LIPOPROTEIN"/>
    <property type="match status" value="1"/>
</dbReference>